<dbReference type="RefSeq" id="WP_150255619.1">
    <property type="nucleotide sequence ID" value="NZ_CP029189.1"/>
</dbReference>
<accession>A0A5P2DIL0</accession>
<dbReference type="PANTHER" id="PTHR30055">
    <property type="entry name" value="HTH-TYPE TRANSCRIPTIONAL REGULATOR RUTR"/>
    <property type="match status" value="1"/>
</dbReference>
<dbReference type="OrthoDB" id="2570341at2"/>
<evidence type="ECO:0000256" key="3">
    <source>
        <dbReference type="ARBA" id="ARBA00023163"/>
    </source>
</evidence>
<evidence type="ECO:0000256" key="2">
    <source>
        <dbReference type="ARBA" id="ARBA00023125"/>
    </source>
</evidence>
<feature type="DNA-binding region" description="H-T-H motif" evidence="4">
    <location>
        <begin position="61"/>
        <end position="80"/>
    </location>
</feature>
<dbReference type="GO" id="GO:0000976">
    <property type="term" value="F:transcription cis-regulatory region binding"/>
    <property type="evidence" value="ECO:0007669"/>
    <property type="project" value="TreeGrafter"/>
</dbReference>
<dbReference type="GO" id="GO:0045892">
    <property type="term" value="P:negative regulation of DNA-templated transcription"/>
    <property type="evidence" value="ECO:0007669"/>
    <property type="project" value="InterPro"/>
</dbReference>
<dbReference type="PANTHER" id="PTHR30055:SF151">
    <property type="entry name" value="TRANSCRIPTIONAL REGULATORY PROTEIN"/>
    <property type="match status" value="1"/>
</dbReference>
<feature type="domain" description="HTH tetR-type" evidence="5">
    <location>
        <begin position="38"/>
        <end position="98"/>
    </location>
</feature>
<evidence type="ECO:0000313" key="6">
    <source>
        <dbReference type="EMBL" id="QES53121.1"/>
    </source>
</evidence>
<dbReference type="InterPro" id="IPR050109">
    <property type="entry name" value="HTH-type_TetR-like_transc_reg"/>
</dbReference>
<dbReference type="AlphaFoldDB" id="A0A5P2DIL0"/>
<dbReference type="EMBL" id="CP029189">
    <property type="protein sequence ID" value="QES53121.1"/>
    <property type="molecule type" value="Genomic_DNA"/>
</dbReference>
<keyword evidence="3" id="KW-0804">Transcription</keyword>
<dbReference type="SUPFAM" id="SSF48498">
    <property type="entry name" value="Tetracyclin repressor-like, C-terminal domain"/>
    <property type="match status" value="1"/>
</dbReference>
<dbReference type="SUPFAM" id="SSF46689">
    <property type="entry name" value="Homeodomain-like"/>
    <property type="match status" value="1"/>
</dbReference>
<evidence type="ECO:0000259" key="5">
    <source>
        <dbReference type="PROSITE" id="PS50977"/>
    </source>
</evidence>
<sequence>MPREPRGSNASSTPPDLATVADLLWRVDAERTAEGRARLTPRRIVDAAVAVVDAEGLDALSMQRVATELGCTAMALYRHVPGREHLLAAMTDAAGGRPPAAAGAGWRAEVETWVDALWSTYHAHPWMVRVPTISAPVGPNQLAWFEALLSPLARSGAARDELIPLATFISGAVRDLARVASELDPAGAASYGRVLAERLDPGNFPTLCALAGEAGLDEEEDGAVDPIVACGIARLLDGIEKSPPAREKEGNR</sequence>
<dbReference type="GO" id="GO:0003700">
    <property type="term" value="F:DNA-binding transcription factor activity"/>
    <property type="evidence" value="ECO:0007669"/>
    <property type="project" value="TreeGrafter"/>
</dbReference>
<keyword evidence="2 4" id="KW-0238">DNA-binding</keyword>
<dbReference type="Gene3D" id="1.10.10.60">
    <property type="entry name" value="Homeodomain-like"/>
    <property type="match status" value="1"/>
</dbReference>
<dbReference type="Pfam" id="PF00440">
    <property type="entry name" value="TetR_N"/>
    <property type="match status" value="1"/>
</dbReference>
<dbReference type="InterPro" id="IPR004111">
    <property type="entry name" value="Repressor_TetR_C"/>
</dbReference>
<evidence type="ECO:0000313" key="7">
    <source>
        <dbReference type="Proteomes" id="UP000324101"/>
    </source>
</evidence>
<dbReference type="InterPro" id="IPR009057">
    <property type="entry name" value="Homeodomain-like_sf"/>
</dbReference>
<dbReference type="InterPro" id="IPR036271">
    <property type="entry name" value="Tet_transcr_reg_TetR-rel_C_sf"/>
</dbReference>
<dbReference type="PROSITE" id="PS50977">
    <property type="entry name" value="HTH_TETR_2"/>
    <property type="match status" value="1"/>
</dbReference>
<organism evidence="6 7">
    <name type="scientific">Streptomyces venezuelae</name>
    <dbReference type="NCBI Taxonomy" id="54571"/>
    <lineage>
        <taxon>Bacteria</taxon>
        <taxon>Bacillati</taxon>
        <taxon>Actinomycetota</taxon>
        <taxon>Actinomycetes</taxon>
        <taxon>Kitasatosporales</taxon>
        <taxon>Streptomycetaceae</taxon>
        <taxon>Streptomyces</taxon>
    </lineage>
</organism>
<name>A0A5P2DIL0_STRVZ</name>
<dbReference type="InterPro" id="IPR001647">
    <property type="entry name" value="HTH_TetR"/>
</dbReference>
<gene>
    <name evidence="6" type="ORF">DEJ51_01675</name>
</gene>
<reference evidence="6 7" key="1">
    <citation type="submission" date="2018-05" db="EMBL/GenBank/DDBJ databases">
        <title>Streptomyces venezuelae.</title>
        <authorList>
            <person name="Kim W."/>
            <person name="Lee N."/>
            <person name="Cho B.-K."/>
        </authorList>
    </citation>
    <scope>NUCLEOTIDE SEQUENCE [LARGE SCALE GENOMIC DNA]</scope>
    <source>
        <strain evidence="6 7">ATCC 21018</strain>
    </source>
</reference>
<protein>
    <submittedName>
        <fullName evidence="6">TetR family transcriptional regulator</fullName>
    </submittedName>
</protein>
<evidence type="ECO:0000256" key="4">
    <source>
        <dbReference type="PROSITE-ProRule" id="PRU00335"/>
    </source>
</evidence>
<keyword evidence="1" id="KW-0805">Transcription regulation</keyword>
<dbReference type="Gene3D" id="1.10.357.10">
    <property type="entry name" value="Tetracycline Repressor, domain 2"/>
    <property type="match status" value="1"/>
</dbReference>
<dbReference type="Proteomes" id="UP000324101">
    <property type="component" value="Chromosome"/>
</dbReference>
<evidence type="ECO:0000256" key="1">
    <source>
        <dbReference type="ARBA" id="ARBA00023015"/>
    </source>
</evidence>
<proteinExistence type="predicted"/>
<dbReference type="Pfam" id="PF02909">
    <property type="entry name" value="TetR_C_1"/>
    <property type="match status" value="1"/>
</dbReference>